<feature type="coiled-coil region" evidence="1">
    <location>
        <begin position="914"/>
        <end position="962"/>
    </location>
</feature>
<dbReference type="VEuPathDB" id="TriTrypDB:TvY486_0017870"/>
<protein>
    <submittedName>
        <fullName evidence="3">Uncharacterized protein</fullName>
    </submittedName>
</protein>
<name>F9WNG3_TRYVY</name>
<sequence length="980" mass="106993">MNMRNARKMDSAPMYTCLLLLLQPFAVACAHGDTQCEAKSDSGLGHCAARTLLWRWAAVARQAEERADEVMQDISAVWHREQELAGELRNKLAKARAFVAQWKGEDESGVASVEKRLLDVAERYHANREHWRTKWTEAEKQAQESKEQSRLAYSDIRSGAFLLTTKHVNTRTLTYAAVSADLGAMGIKNDTCDDGGLVSQALSDLPLPLPANAKLSEWKTKTIRALDQAAVAMAARQQRCGKLIDNLDEKATGIREAINSTVEHLVVALDKYAALDAELKATHLNATDAAGRLDAAERHLITLVSKRRAKLCAVVEARERLKRELDEIEKEVVEQGETGPKLLDRATGLLGRAEASRSTVKLVANRLSALEDTLAKALGDPVPASHIHAHGQAETDFTATAQMFVRDARAAQEEQRASARMLNLAGESLAKAKVILQLWESERKPRSGAVATSECPPTTLYVSNSSMSSTLGHGFVVRSEDLLKEQEYNRTLAEYLAAVKDKLKAINEKNLWVGDALKLAEGTEARAVAQTASAVARVYRGVVEELCKSATVIHGLQERQKQLEATVVHLRHEVSRVSSRANTAWKTAQNISELPEGLKANLTNALRHAEVLGHQLTAIVAKSETVMKALEEAVQGAERRSASYFVALESFGWNADLSLIYSSPTQLCNESRSTGIKQLVEQKNSDLMSYVTAVVKLGELVATVRDASSASERGMNTLVLTAVDTTAVVEEAARNVQSLAEAVNNVKKRQSAIAFAQALEAAKGALCEAAETIHTLQVEKDKFMSTAATLKSRVSSESKIAEQAWAAKTNSYEMPQDIEEGFTYASRHVARFEEHLQRTSAPCETVVDELGEGLREVAASDVSCCTAVGSFVRDITLNLTDFSFRSLCKEVRVGDIVTSLMKGSETMLENVSAIDKLKKLAAKVEKQVKAIRRKMDEAASSAADAQAAVEEAVRRARDADAAGRCTSLYGQLLSVLQHIW</sequence>
<keyword evidence="1" id="KW-0175">Coiled coil</keyword>
<keyword evidence="4" id="KW-1185">Reference proteome</keyword>
<feature type="chain" id="PRO_5003390685" evidence="2">
    <location>
        <begin position="33"/>
        <end position="980"/>
    </location>
</feature>
<keyword evidence="2" id="KW-0732">Signal</keyword>
<reference evidence="3 4" key="1">
    <citation type="journal article" date="2012" name="Proc. Natl. Acad. Sci. U.S.A.">
        <title>Antigenic diversity is generated by distinct evolutionary mechanisms in African trypanosome species.</title>
        <authorList>
            <person name="Jackson A.P."/>
            <person name="Berry A."/>
            <person name="Aslett M."/>
            <person name="Allison H.C."/>
            <person name="Burton P."/>
            <person name="Vavrova-Anderson J."/>
            <person name="Brown R."/>
            <person name="Browne H."/>
            <person name="Corton N."/>
            <person name="Hauser H."/>
            <person name="Gamble J."/>
            <person name="Gilderthorp R."/>
            <person name="Marcello L."/>
            <person name="McQuillan J."/>
            <person name="Otto T.D."/>
            <person name="Quail M.A."/>
            <person name="Sanders M.J."/>
            <person name="van Tonder A."/>
            <person name="Ginger M.L."/>
            <person name="Field M.C."/>
            <person name="Barry J.D."/>
            <person name="Hertz-Fowler C."/>
            <person name="Berriman M."/>
        </authorList>
    </citation>
    <scope>NUCLEOTIDE SEQUENCE</scope>
    <source>
        <strain evidence="3 4">Y486</strain>
    </source>
</reference>
<dbReference type="PROSITE" id="PS51257">
    <property type="entry name" value="PROKAR_LIPOPROTEIN"/>
    <property type="match status" value="1"/>
</dbReference>
<feature type="signal peptide" evidence="2">
    <location>
        <begin position="1"/>
        <end position="32"/>
    </location>
</feature>
<dbReference type="AlphaFoldDB" id="F9WNG3"/>
<evidence type="ECO:0000256" key="2">
    <source>
        <dbReference type="SAM" id="SignalP"/>
    </source>
</evidence>
<accession>F9WNG3</accession>
<gene>
    <name evidence="3" type="ORF">TvY486_0017870</name>
</gene>
<dbReference type="Proteomes" id="UP000009027">
    <property type="component" value="Unassembled WGS sequence"/>
</dbReference>
<proteinExistence type="predicted"/>
<dbReference type="EMBL" id="CAEX01002564">
    <property type="protein sequence ID" value="CCD19081.1"/>
    <property type="molecule type" value="Genomic_DNA"/>
</dbReference>
<evidence type="ECO:0000313" key="3">
    <source>
        <dbReference type="EMBL" id="CCD19081.1"/>
    </source>
</evidence>
<evidence type="ECO:0000313" key="4">
    <source>
        <dbReference type="Proteomes" id="UP000009027"/>
    </source>
</evidence>
<evidence type="ECO:0000256" key="1">
    <source>
        <dbReference type="SAM" id="Coils"/>
    </source>
</evidence>
<organism evidence="3 4">
    <name type="scientific">Trypanosoma vivax (strain Y486)</name>
    <dbReference type="NCBI Taxonomy" id="1055687"/>
    <lineage>
        <taxon>Eukaryota</taxon>
        <taxon>Discoba</taxon>
        <taxon>Euglenozoa</taxon>
        <taxon>Kinetoplastea</taxon>
        <taxon>Metakinetoplastina</taxon>
        <taxon>Trypanosomatida</taxon>
        <taxon>Trypanosomatidae</taxon>
        <taxon>Trypanosoma</taxon>
        <taxon>Duttonella</taxon>
    </lineage>
</organism>